<dbReference type="AlphaFoldDB" id="A0A1S2NBI5"/>
<proteinExistence type="predicted"/>
<evidence type="ECO:0008006" key="4">
    <source>
        <dbReference type="Google" id="ProtNLM"/>
    </source>
</evidence>
<evidence type="ECO:0000256" key="1">
    <source>
        <dbReference type="SAM" id="Phobius"/>
    </source>
</evidence>
<protein>
    <recommendedName>
        <fullName evidence="4">Transmembrane protein</fullName>
    </recommendedName>
</protein>
<keyword evidence="1" id="KW-0812">Transmembrane</keyword>
<comment type="caution">
    <text evidence="2">The sequence shown here is derived from an EMBL/GenBank/DDBJ whole genome shotgun (WGS) entry which is preliminary data.</text>
</comment>
<accession>A0A1S2NBI5</accession>
<feature type="transmembrane region" description="Helical" evidence="1">
    <location>
        <begin position="29"/>
        <end position="49"/>
    </location>
</feature>
<dbReference type="RefSeq" id="WP_071361295.1">
    <property type="nucleotide sequence ID" value="NZ_JRYB01000001.1"/>
</dbReference>
<dbReference type="EMBL" id="JRYB01000001">
    <property type="protein sequence ID" value="OIJ42359.1"/>
    <property type="molecule type" value="Genomic_DNA"/>
</dbReference>
<evidence type="ECO:0000313" key="3">
    <source>
        <dbReference type="Proteomes" id="UP000180246"/>
    </source>
</evidence>
<keyword evidence="1" id="KW-0472">Membrane</keyword>
<sequence>MKSVTFSEIVRVRERPGFLRRIDTWRQSLPWALTLLGGLPLLVLALHVIDPDTPLPYLVLPAIVGGLLPVYMLGPGRFEMRTRFDAHYMISTLDEALGALGYRRTATDSTSIRYFRPRPWLRGQEGAINVAVREHVLEIVGPVGSLRLLQHRIAR</sequence>
<keyword evidence="1" id="KW-1133">Transmembrane helix</keyword>
<dbReference type="Proteomes" id="UP000180246">
    <property type="component" value="Unassembled WGS sequence"/>
</dbReference>
<reference evidence="2 3" key="1">
    <citation type="submission" date="2014-10" db="EMBL/GenBank/DDBJ databases">
        <authorList>
            <person name="Seo M.-J."/>
            <person name="Seok Y.J."/>
            <person name="Cha I.-T."/>
        </authorList>
    </citation>
    <scope>NUCLEOTIDE SEQUENCE [LARGE SCALE GENOMIC DNA]</scope>
    <source>
        <strain evidence="2 3">NEU</strain>
    </source>
</reference>
<feature type="transmembrane region" description="Helical" evidence="1">
    <location>
        <begin position="55"/>
        <end position="74"/>
    </location>
</feature>
<gene>
    <name evidence="2" type="ORF">LO55_1956</name>
</gene>
<organism evidence="2 3">
    <name type="scientific">Massilia timonae</name>
    <dbReference type="NCBI Taxonomy" id="47229"/>
    <lineage>
        <taxon>Bacteria</taxon>
        <taxon>Pseudomonadati</taxon>
        <taxon>Pseudomonadota</taxon>
        <taxon>Betaproteobacteria</taxon>
        <taxon>Burkholderiales</taxon>
        <taxon>Oxalobacteraceae</taxon>
        <taxon>Telluria group</taxon>
        <taxon>Massilia</taxon>
    </lineage>
</organism>
<evidence type="ECO:0000313" key="2">
    <source>
        <dbReference type="EMBL" id="OIJ42359.1"/>
    </source>
</evidence>
<name>A0A1S2NBI5_9BURK</name>